<dbReference type="PROSITE" id="PS50902">
    <property type="entry name" value="FLAVODOXIN_LIKE"/>
    <property type="match status" value="1"/>
</dbReference>
<dbReference type="InterPro" id="IPR045761">
    <property type="entry name" value="ODP_dom"/>
</dbReference>
<dbReference type="InterPro" id="IPR008254">
    <property type="entry name" value="Flavodoxin/NO_synth"/>
</dbReference>
<dbReference type="OrthoDB" id="9807946at2"/>
<dbReference type="PIRSF" id="PIRSF005243">
    <property type="entry name" value="ROO"/>
    <property type="match status" value="1"/>
</dbReference>
<evidence type="ECO:0000313" key="7">
    <source>
        <dbReference type="Proteomes" id="UP000220840"/>
    </source>
</evidence>
<dbReference type="InterPro" id="IPR026816">
    <property type="entry name" value="Flavodoxin_dom"/>
</dbReference>
<proteinExistence type="inferred from homology"/>
<evidence type="ECO:0000259" key="2">
    <source>
        <dbReference type="PROSITE" id="PS50902"/>
    </source>
</evidence>
<dbReference type="Proteomes" id="UP000431451">
    <property type="component" value="Unassembled WGS sequence"/>
</dbReference>
<reference evidence="4" key="4">
    <citation type="submission" date="2022-10" db="EMBL/GenBank/DDBJ databases">
        <authorList>
            <person name="Aires J."/>
            <person name="Mesa V."/>
        </authorList>
    </citation>
    <scope>NUCLEOTIDE SEQUENCE</scope>
    <source>
        <strain evidence="4">Clostridium neonatale JD116</strain>
    </source>
</reference>
<feature type="domain" description="Flavodoxin-like" evidence="2">
    <location>
        <begin position="246"/>
        <end position="386"/>
    </location>
</feature>
<dbReference type="GO" id="GO:0010181">
    <property type="term" value="F:FMN binding"/>
    <property type="evidence" value="ECO:0007669"/>
    <property type="project" value="InterPro"/>
</dbReference>
<name>A0A2A7MEI1_9CLOT</name>
<gene>
    <name evidence="6" type="primary">fprA1</name>
    <name evidence="4" type="ORF">CNEO2_480023</name>
    <name evidence="3" type="ORF">CNEO_44931</name>
    <name evidence="6" type="ORF">CNEONATNEC25_00798</name>
    <name evidence="5" type="ORF">CQ394_14310</name>
</gene>
<comment type="similarity">
    <text evidence="1">In the N-terminal section; belongs to the zinc metallo-hydrolase group 3 family.</text>
</comment>
<evidence type="ECO:0000313" key="6">
    <source>
        <dbReference type="EMBL" id="VCT83203.1"/>
    </source>
</evidence>
<organism evidence="5 7">
    <name type="scientific">Clostridium neonatale</name>
    <dbReference type="NCBI Taxonomy" id="137838"/>
    <lineage>
        <taxon>Bacteria</taxon>
        <taxon>Bacillati</taxon>
        <taxon>Bacillota</taxon>
        <taxon>Clostridia</taxon>
        <taxon>Eubacteriales</taxon>
        <taxon>Clostridiaceae</taxon>
        <taxon>Clostridium</taxon>
    </lineage>
</organism>
<dbReference type="Pfam" id="PF19583">
    <property type="entry name" value="ODP"/>
    <property type="match status" value="1"/>
</dbReference>
<keyword evidence="7" id="KW-1185">Reference proteome</keyword>
<dbReference type="EMBL" id="UWJD01000001">
    <property type="protein sequence ID" value="VCT83203.1"/>
    <property type="molecule type" value="Genomic_DNA"/>
</dbReference>
<dbReference type="Pfam" id="PF12724">
    <property type="entry name" value="Flavodoxin_5"/>
    <property type="match status" value="1"/>
</dbReference>
<evidence type="ECO:0000313" key="8">
    <source>
        <dbReference type="Proteomes" id="UP000431451"/>
    </source>
</evidence>
<dbReference type="Gene3D" id="3.60.15.10">
    <property type="entry name" value="Ribonuclease Z/Hydroxyacylglutathione hydrolase-like"/>
    <property type="match status" value="1"/>
</dbReference>
<dbReference type="EMBL" id="CAMTCP010000246">
    <property type="protein sequence ID" value="CAI3637039.1"/>
    <property type="molecule type" value="Genomic_DNA"/>
</dbReference>
<dbReference type="InterPro" id="IPR001279">
    <property type="entry name" value="Metallo-B-lactamas"/>
</dbReference>
<dbReference type="Gene3D" id="3.40.50.360">
    <property type="match status" value="1"/>
</dbReference>
<dbReference type="GeneID" id="68876129"/>
<dbReference type="SUPFAM" id="SSF56281">
    <property type="entry name" value="Metallo-hydrolase/oxidoreductase"/>
    <property type="match status" value="1"/>
</dbReference>
<dbReference type="Proteomes" id="UP001189143">
    <property type="component" value="Unassembled WGS sequence"/>
</dbReference>
<dbReference type="Proteomes" id="UP000789738">
    <property type="component" value="Unassembled WGS sequence"/>
</dbReference>
<dbReference type="EMBL" id="PDCJ01000002">
    <property type="protein sequence ID" value="PEG29823.1"/>
    <property type="molecule type" value="Genomic_DNA"/>
</dbReference>
<dbReference type="Proteomes" id="UP000220840">
    <property type="component" value="Unassembled WGS sequence"/>
</dbReference>
<reference evidence="6 8" key="2">
    <citation type="submission" date="2018-06" db="EMBL/GenBank/DDBJ databases">
        <authorList>
            <consortium name="IHU Genomes"/>
        </authorList>
    </citation>
    <scope>NUCLEOTIDE SEQUENCE [LARGE SCALE GENOMIC DNA]</scope>
    <source>
        <strain evidence="6 8">NEC25</strain>
    </source>
</reference>
<dbReference type="PANTHER" id="PTHR43717:SF1">
    <property type="entry name" value="ANAEROBIC NITRIC OXIDE REDUCTASE FLAVORUBREDOXIN"/>
    <property type="match status" value="1"/>
</dbReference>
<protein>
    <submittedName>
        <fullName evidence="3 6">Flavo-diiron protein FprA</fullName>
        <ecNumber evidence="6">1.6.3.4</ecNumber>
    </submittedName>
    <submittedName>
        <fullName evidence="5">Flavodoxin</fullName>
    </submittedName>
</protein>
<evidence type="ECO:0000313" key="5">
    <source>
        <dbReference type="EMBL" id="PEG29823.1"/>
    </source>
</evidence>
<sequence length="387" mass="43800">MTDINISDSIKYIGVNDKTLDLFESQYKIPNGVSYNSYVILDKKVAIMDTVDSRATDEWIANLEKTLDGRTVDYLVISHLEPDHSANIQNLIERYPDMKLVGNKKTFDMLPQFFDVDITGKTLLVAEGDELNLGDHTLQFFMAPMVHWPEVMVEYEKTEKILFSADGFGKFGALDVEDEWIDEARRYYLNIVGKYGSPVQVLLKKAATLDIKTICPLHGPILKENLSYYIDKYNTWSKYEPEEDGVLVAYASIHGNTANAAKKMASILEEKGAKKVVLFDLSRQDMSEAVTNAFIYDKLILAGATYDGGVFPCMEEFLLHLKSKNYQKRTVGIIENGSWAPMAAKTMEGILEKMRDLTICDSVVTIKSVAKEKDFENMRKLADEILK</sequence>
<dbReference type="GO" id="GO:0016651">
    <property type="term" value="F:oxidoreductase activity, acting on NAD(P)H"/>
    <property type="evidence" value="ECO:0007669"/>
    <property type="project" value="UniProtKB-ARBA"/>
</dbReference>
<reference evidence="5 7" key="1">
    <citation type="submission" date="2017-10" db="EMBL/GenBank/DDBJ databases">
        <title>Effective Description of Clostridium neonatale sp. nov. linked to necrotizing enterocolitis in neonates and a clarification of species assignable to the genus Clostridium (Prazmowski 1880) emend. Lawson and Rainey 2016.</title>
        <authorList>
            <person name="Bernard K."/>
            <person name="Burdz T."/>
            <person name="Wiebe D."/>
            <person name="Balcewich B."/>
            <person name="Alfa M."/>
            <person name="Bernier A.-M."/>
        </authorList>
    </citation>
    <scope>NUCLEOTIDE SEQUENCE [LARGE SCALE GENOMIC DNA]</scope>
    <source>
        <strain evidence="5 7">LCDC99A005</strain>
    </source>
</reference>
<dbReference type="GO" id="GO:0009055">
    <property type="term" value="F:electron transfer activity"/>
    <property type="evidence" value="ECO:0007669"/>
    <property type="project" value="InterPro"/>
</dbReference>
<dbReference type="RefSeq" id="WP_058293987.1">
    <property type="nucleotide sequence ID" value="NZ_CAKJVD010000011.1"/>
</dbReference>
<reference evidence="3" key="3">
    <citation type="submission" date="2021-10" db="EMBL/GenBank/DDBJ databases">
        <authorList>
            <person name="Mesa V."/>
        </authorList>
    </citation>
    <scope>NUCLEOTIDE SEQUENCE</scope>
    <source>
        <strain evidence="3">CC3_PB</strain>
    </source>
</reference>
<dbReference type="CDD" id="cd07709">
    <property type="entry name" value="flavodiiron_proteins_MBL-fold"/>
    <property type="match status" value="1"/>
</dbReference>
<dbReference type="SUPFAM" id="SSF52218">
    <property type="entry name" value="Flavoproteins"/>
    <property type="match status" value="1"/>
</dbReference>
<dbReference type="GO" id="GO:0046872">
    <property type="term" value="F:metal ion binding"/>
    <property type="evidence" value="ECO:0007669"/>
    <property type="project" value="InterPro"/>
</dbReference>
<dbReference type="PANTHER" id="PTHR43717">
    <property type="entry name" value="ANAEROBIC NITRIC OXIDE REDUCTASE FLAVORUBREDOXIN"/>
    <property type="match status" value="1"/>
</dbReference>
<dbReference type="InterPro" id="IPR036866">
    <property type="entry name" value="RibonucZ/Hydroxyglut_hydro"/>
</dbReference>
<dbReference type="EMBL" id="CAKJVE010000004">
    <property type="protein sequence ID" value="CAG9710758.1"/>
    <property type="molecule type" value="Genomic_DNA"/>
</dbReference>
<dbReference type="InterPro" id="IPR016440">
    <property type="entry name" value="Rubredoxin-O_OxRdtase"/>
</dbReference>
<keyword evidence="6" id="KW-0560">Oxidoreductase</keyword>
<evidence type="ECO:0000313" key="3">
    <source>
        <dbReference type="EMBL" id="CAG9710758.1"/>
    </source>
</evidence>
<dbReference type="InterPro" id="IPR029039">
    <property type="entry name" value="Flavoprotein-like_sf"/>
</dbReference>
<evidence type="ECO:0000256" key="1">
    <source>
        <dbReference type="ARBA" id="ARBA00007121"/>
    </source>
</evidence>
<dbReference type="SMART" id="SM00849">
    <property type="entry name" value="Lactamase_B"/>
    <property type="match status" value="1"/>
</dbReference>
<dbReference type="STRING" id="137838.GCA_001458595_01092"/>
<dbReference type="EC" id="1.6.3.4" evidence="6"/>
<evidence type="ECO:0000313" key="4">
    <source>
        <dbReference type="EMBL" id="CAI3637039.1"/>
    </source>
</evidence>
<accession>A0A2A7MEI1</accession>
<dbReference type="AlphaFoldDB" id="A0A2A7MEI1"/>